<name>A0ACC3CI27_PYRYE</name>
<sequence>MVAFAGVGCSCHIPSAMADIGRQAPKIGGPKGPALDDGGKSSGGGVAVITKQKTGTKQSTQRKEKTDKEKVWRVLLHNDDVHTFEYVTQSIVKVVKTVTRKKAHRITMQAHSSGMATVTSTWKAQAEDYSKGLQVHGLTSSIAPDSSFQSG</sequence>
<proteinExistence type="predicted"/>
<dbReference type="Proteomes" id="UP000798662">
    <property type="component" value="Chromosome 3"/>
</dbReference>
<evidence type="ECO:0000313" key="2">
    <source>
        <dbReference type="Proteomes" id="UP000798662"/>
    </source>
</evidence>
<comment type="caution">
    <text evidence="1">The sequence shown here is derived from an EMBL/GenBank/DDBJ whole genome shotgun (WGS) entry which is preliminary data.</text>
</comment>
<keyword evidence="2" id="KW-1185">Reference proteome</keyword>
<organism evidence="1 2">
    <name type="scientific">Pyropia yezoensis</name>
    <name type="common">Susabi-nori</name>
    <name type="synonym">Porphyra yezoensis</name>
    <dbReference type="NCBI Taxonomy" id="2788"/>
    <lineage>
        <taxon>Eukaryota</taxon>
        <taxon>Rhodophyta</taxon>
        <taxon>Bangiophyceae</taxon>
        <taxon>Bangiales</taxon>
        <taxon>Bangiaceae</taxon>
        <taxon>Pyropia</taxon>
    </lineage>
</organism>
<reference evidence="1" key="1">
    <citation type="submission" date="2019-11" db="EMBL/GenBank/DDBJ databases">
        <title>Nori genome reveals adaptations in red seaweeds to the harsh intertidal environment.</title>
        <authorList>
            <person name="Wang D."/>
            <person name="Mao Y."/>
        </authorList>
    </citation>
    <scope>NUCLEOTIDE SEQUENCE</scope>
    <source>
        <tissue evidence="1">Gametophyte</tissue>
    </source>
</reference>
<gene>
    <name evidence="1" type="ORF">I4F81_011994</name>
</gene>
<accession>A0ACC3CI27</accession>
<dbReference type="EMBL" id="CM020620">
    <property type="protein sequence ID" value="KAK1869518.1"/>
    <property type="molecule type" value="Genomic_DNA"/>
</dbReference>
<protein>
    <submittedName>
        <fullName evidence="1">Uncharacterized protein</fullName>
    </submittedName>
</protein>
<evidence type="ECO:0000313" key="1">
    <source>
        <dbReference type="EMBL" id="KAK1869518.1"/>
    </source>
</evidence>